<dbReference type="InterPro" id="IPR002152">
    <property type="entry name" value="Glyco_hydro_23"/>
</dbReference>
<reference evidence="5 6" key="1">
    <citation type="submission" date="2009-06" db="EMBL/GenBank/DDBJ databases">
        <title>The Genome Sequence of Loxodonta africana (African elephant).</title>
        <authorList>
            <person name="Di Palma F."/>
            <person name="Heiman D."/>
            <person name="Young S."/>
            <person name="Johnson J."/>
            <person name="Lander E.S."/>
            <person name="Lindblad-Toh K."/>
        </authorList>
    </citation>
    <scope>NUCLEOTIDE SEQUENCE [LARGE SCALE GENOMIC DNA]</scope>
    <source>
        <strain evidence="5 6">Isolate ISIS603380</strain>
    </source>
</reference>
<dbReference type="SUPFAM" id="SSF53955">
    <property type="entry name" value="Lysozyme-like"/>
    <property type="match status" value="1"/>
</dbReference>
<dbReference type="RefSeq" id="XP_023408326.1">
    <property type="nucleotide sequence ID" value="XM_023552558.2"/>
</dbReference>
<dbReference type="GO" id="GO:0050830">
    <property type="term" value="P:defense response to Gram-positive bacterium"/>
    <property type="evidence" value="ECO:0007669"/>
    <property type="project" value="TreeGrafter"/>
</dbReference>
<reference evidence="5" key="3">
    <citation type="submission" date="2025-09" db="UniProtKB">
        <authorList>
            <consortium name="Ensembl"/>
        </authorList>
    </citation>
    <scope>IDENTIFICATION</scope>
    <source>
        <strain evidence="5">Isolate ISIS603380</strain>
    </source>
</reference>
<gene>
    <name evidence="5" type="primary">LYG1</name>
</gene>
<evidence type="ECO:0000313" key="6">
    <source>
        <dbReference type="Proteomes" id="UP000007646"/>
    </source>
</evidence>
<evidence type="ECO:0000256" key="1">
    <source>
        <dbReference type="ARBA" id="ARBA00008902"/>
    </source>
</evidence>
<keyword evidence="4" id="KW-0732">Signal</keyword>
<evidence type="ECO:0000313" key="5">
    <source>
        <dbReference type="Ensembl" id="ENSLAFP00000013966.2"/>
    </source>
</evidence>
<dbReference type="InterPro" id="IPR023346">
    <property type="entry name" value="Lysozyme-like_dom_sf"/>
</dbReference>
<evidence type="ECO:0000256" key="4">
    <source>
        <dbReference type="SAM" id="SignalP"/>
    </source>
</evidence>
<dbReference type="OrthoDB" id="10021790at2759"/>
<dbReference type="PANTHER" id="PTHR31698">
    <property type="entry name" value="LYSOZYME G FAMILY MEMBER"/>
    <property type="match status" value="1"/>
</dbReference>
<dbReference type="Ensembl" id="ENSLAFT00000016635.2">
    <property type="protein sequence ID" value="ENSLAFP00000013966.2"/>
    <property type="gene ID" value="ENSLAFG00000016638.2"/>
</dbReference>
<dbReference type="GO" id="GO:0009253">
    <property type="term" value="P:peptidoglycan catabolic process"/>
    <property type="evidence" value="ECO:0007669"/>
    <property type="project" value="InterPro"/>
</dbReference>
<organism evidence="5 6">
    <name type="scientific">Loxodonta africana</name>
    <name type="common">African elephant</name>
    <dbReference type="NCBI Taxonomy" id="9785"/>
    <lineage>
        <taxon>Eukaryota</taxon>
        <taxon>Metazoa</taxon>
        <taxon>Chordata</taxon>
        <taxon>Craniata</taxon>
        <taxon>Vertebrata</taxon>
        <taxon>Euteleostomi</taxon>
        <taxon>Mammalia</taxon>
        <taxon>Eutheria</taxon>
        <taxon>Afrotheria</taxon>
        <taxon>Proboscidea</taxon>
        <taxon>Elephantidae</taxon>
        <taxon>Loxodonta</taxon>
    </lineage>
</organism>
<accession>G3THD4</accession>
<reference evidence="5" key="2">
    <citation type="submission" date="2025-08" db="UniProtKB">
        <authorList>
            <consortium name="Ensembl"/>
        </authorList>
    </citation>
    <scope>IDENTIFICATION</scope>
    <source>
        <strain evidence="5">Isolate ISIS603380</strain>
    </source>
</reference>
<dbReference type="HOGENOM" id="CLU_089081_1_0_1"/>
<feature type="chain" id="PRO_5003455411" description="Lysozyme g-like protein" evidence="4">
    <location>
        <begin position="20"/>
        <end position="197"/>
    </location>
</feature>
<keyword evidence="6" id="KW-1185">Reference proteome</keyword>
<dbReference type="AlphaFoldDB" id="G3THD4"/>
<dbReference type="KEGG" id="lav:100655560"/>
<dbReference type="Proteomes" id="UP000007646">
    <property type="component" value="Unassembled WGS sequence"/>
</dbReference>
<dbReference type="GO" id="GO:0005576">
    <property type="term" value="C:extracellular region"/>
    <property type="evidence" value="ECO:0007669"/>
    <property type="project" value="TreeGrafter"/>
</dbReference>
<proteinExistence type="inferred from homology"/>
<dbReference type="GeneTree" id="ENSGT00390000017614"/>
<feature type="signal peptide" evidence="4">
    <location>
        <begin position="1"/>
        <end position="19"/>
    </location>
</feature>
<dbReference type="GeneID" id="100655560"/>
<dbReference type="PRINTS" id="PR00749">
    <property type="entry name" value="LYSOZYMEG"/>
</dbReference>
<dbReference type="eggNOG" id="ENOG502RZXI">
    <property type="taxonomic scope" value="Eukaryota"/>
</dbReference>
<dbReference type="PIRSF" id="PIRSF001065">
    <property type="entry name" value="Lysozyme_g"/>
    <property type="match status" value="1"/>
</dbReference>
<dbReference type="RefSeq" id="XP_003413646.1">
    <property type="nucleotide sequence ID" value="XM_003413598.4"/>
</dbReference>
<dbReference type="OMA" id="SHAPTSW"/>
<name>G3THD4_LOXAF</name>
<keyword evidence="3" id="KW-0378">Hydrolase</keyword>
<comment type="similarity">
    <text evidence="1 3">Belongs to the glycosyl hydrolase 23 family.</text>
</comment>
<evidence type="ECO:0000256" key="3">
    <source>
        <dbReference type="PIRNR" id="PIRNR001065"/>
    </source>
</evidence>
<dbReference type="InParanoid" id="G3THD4"/>
<keyword evidence="2 3" id="KW-0326">Glycosidase</keyword>
<dbReference type="PANTHER" id="PTHR31698:SF5">
    <property type="entry name" value="LYSOZYME G-LIKE PROTEIN 1"/>
    <property type="match status" value="1"/>
</dbReference>
<evidence type="ECO:0000256" key="2">
    <source>
        <dbReference type="ARBA" id="ARBA00023295"/>
    </source>
</evidence>
<dbReference type="Gene3D" id="1.10.530.10">
    <property type="match status" value="1"/>
</dbReference>
<dbReference type="CTD" id="129530"/>
<dbReference type="EC" id="3.2.1.-" evidence="3"/>
<protein>
    <recommendedName>
        <fullName evidence="3">Lysozyme g-like protein</fullName>
        <ecNumber evidence="3">3.2.1.-</ecNumber>
    </recommendedName>
</protein>
<dbReference type="GO" id="GO:0003796">
    <property type="term" value="F:lysozyme activity"/>
    <property type="evidence" value="ECO:0007669"/>
    <property type="project" value="InterPro"/>
</dbReference>
<sequence>MPAWWLLLGLVALTDLTESSNWGCYGNIRTLETPGVSCSVGRGQGLNYCGVRASEKLAEIDMPQLVKYQPAMRVAGRKYCVDPALIAAILCRQARRGNVLVDVGNVDDGVGVVQYPGLHAPTSGISESQVARMTEVLIVKIKEIQRRFPSWTPDQHLRGELCSYDGGVGYVRSSQDLSCDFCNDVLARAKYYKRRGF</sequence>